<dbReference type="GO" id="GO:0005886">
    <property type="term" value="C:plasma membrane"/>
    <property type="evidence" value="ECO:0007669"/>
    <property type="project" value="InterPro"/>
</dbReference>
<dbReference type="AlphaFoldDB" id="W6MF28"/>
<dbReference type="OrthoDB" id="5327978at2759"/>
<feature type="compositionally biased region" description="Polar residues" evidence="11">
    <location>
        <begin position="802"/>
        <end position="813"/>
    </location>
</feature>
<feature type="transmembrane region" description="Helical" evidence="12">
    <location>
        <begin position="331"/>
        <end position="350"/>
    </location>
</feature>
<feature type="compositionally biased region" description="Basic and acidic residues" evidence="11">
    <location>
        <begin position="573"/>
        <end position="585"/>
    </location>
</feature>
<dbReference type="EMBL" id="HG793125">
    <property type="protein sequence ID" value="CDK24164.1"/>
    <property type="molecule type" value="Genomic_DNA"/>
</dbReference>
<feature type="transmembrane region" description="Helical" evidence="12">
    <location>
        <begin position="103"/>
        <end position="129"/>
    </location>
</feature>
<dbReference type="PANTHER" id="PTHR31382">
    <property type="entry name" value="NA(+)/H(+) ANTIPORTER"/>
    <property type="match status" value="1"/>
</dbReference>
<feature type="region of interest" description="Disordered" evidence="11">
    <location>
        <begin position="802"/>
        <end position="907"/>
    </location>
</feature>
<dbReference type="GO" id="GO:0036376">
    <property type="term" value="P:sodium ion export across plasma membrane"/>
    <property type="evidence" value="ECO:0007669"/>
    <property type="project" value="InterPro"/>
</dbReference>
<feature type="compositionally biased region" description="Basic and acidic residues" evidence="11">
    <location>
        <begin position="685"/>
        <end position="697"/>
    </location>
</feature>
<feature type="compositionally biased region" description="Acidic residues" evidence="11">
    <location>
        <begin position="841"/>
        <end position="864"/>
    </location>
</feature>
<feature type="region of interest" description="Disordered" evidence="11">
    <location>
        <begin position="755"/>
        <end position="783"/>
    </location>
</feature>
<dbReference type="GO" id="GO:0015385">
    <property type="term" value="F:sodium:proton antiporter activity"/>
    <property type="evidence" value="ECO:0007669"/>
    <property type="project" value="InterPro"/>
</dbReference>
<keyword evidence="7" id="KW-0915">Sodium</keyword>
<dbReference type="PANTHER" id="PTHR31382:SF4">
    <property type="entry name" value="NA(+)_H(+) ANTIPORTER"/>
    <property type="match status" value="1"/>
</dbReference>
<keyword evidence="8" id="KW-0406">Ion transport</keyword>
<dbReference type="InterPro" id="IPR004712">
    <property type="entry name" value="Na+/H+_antiporter_fungi"/>
</dbReference>
<protein>
    <recommendedName>
        <fullName evidence="17">Na(+)/H(+) antiporter</fullName>
    </recommendedName>
</protein>
<keyword evidence="4" id="KW-0050">Antiport</keyword>
<feature type="transmembrane region" description="Helical" evidence="12">
    <location>
        <begin position="12"/>
        <end position="33"/>
    </location>
</feature>
<evidence type="ECO:0000256" key="3">
    <source>
        <dbReference type="ARBA" id="ARBA00022448"/>
    </source>
</evidence>
<accession>W6MF28</accession>
<evidence type="ECO:0000256" key="10">
    <source>
        <dbReference type="ARBA" id="ARBA00023201"/>
    </source>
</evidence>
<evidence type="ECO:0000256" key="7">
    <source>
        <dbReference type="ARBA" id="ARBA00023053"/>
    </source>
</evidence>
<evidence type="ECO:0000313" key="15">
    <source>
        <dbReference type="EMBL" id="CDK24164.1"/>
    </source>
</evidence>
<keyword evidence="6 12" id="KW-1133">Transmembrane helix</keyword>
<evidence type="ECO:0000256" key="5">
    <source>
        <dbReference type="ARBA" id="ARBA00022692"/>
    </source>
</evidence>
<dbReference type="GO" id="GO:0030007">
    <property type="term" value="P:intracellular potassium ion homeostasis"/>
    <property type="evidence" value="ECO:0007669"/>
    <property type="project" value="TreeGrafter"/>
</dbReference>
<feature type="region of interest" description="Disordered" evidence="11">
    <location>
        <begin position="502"/>
        <end position="617"/>
    </location>
</feature>
<dbReference type="InterPro" id="IPR006153">
    <property type="entry name" value="Cation/H_exchanger_TM"/>
</dbReference>
<feature type="transmembrane region" description="Helical" evidence="12">
    <location>
        <begin position="205"/>
        <end position="226"/>
    </location>
</feature>
<evidence type="ECO:0000256" key="4">
    <source>
        <dbReference type="ARBA" id="ARBA00022449"/>
    </source>
</evidence>
<dbReference type="GO" id="GO:0120029">
    <property type="term" value="P:proton export across plasma membrane"/>
    <property type="evidence" value="ECO:0007669"/>
    <property type="project" value="InterPro"/>
</dbReference>
<organism evidence="15 16">
    <name type="scientific">Kuraishia capsulata CBS 1993</name>
    <dbReference type="NCBI Taxonomy" id="1382522"/>
    <lineage>
        <taxon>Eukaryota</taxon>
        <taxon>Fungi</taxon>
        <taxon>Dikarya</taxon>
        <taxon>Ascomycota</taxon>
        <taxon>Saccharomycotina</taxon>
        <taxon>Pichiomycetes</taxon>
        <taxon>Pichiales</taxon>
        <taxon>Pichiaceae</taxon>
        <taxon>Kuraishia</taxon>
    </lineage>
</organism>
<evidence type="ECO:0000259" key="14">
    <source>
        <dbReference type="Pfam" id="PF08619"/>
    </source>
</evidence>
<evidence type="ECO:0000256" key="12">
    <source>
        <dbReference type="SAM" id="Phobius"/>
    </source>
</evidence>
<dbReference type="Proteomes" id="UP000019384">
    <property type="component" value="Unassembled WGS sequence"/>
</dbReference>
<evidence type="ECO:0000256" key="2">
    <source>
        <dbReference type="ARBA" id="ARBA00005248"/>
    </source>
</evidence>
<feature type="region of interest" description="Disordered" evidence="11">
    <location>
        <begin position="637"/>
        <end position="726"/>
    </location>
</feature>
<dbReference type="Pfam" id="PF00999">
    <property type="entry name" value="Na_H_Exchanger"/>
    <property type="match status" value="1"/>
</dbReference>
<dbReference type="Pfam" id="PF08619">
    <property type="entry name" value="Nha1_C"/>
    <property type="match status" value="1"/>
</dbReference>
<feature type="compositionally biased region" description="Basic and acidic residues" evidence="11">
    <location>
        <begin position="818"/>
        <end position="827"/>
    </location>
</feature>
<feature type="transmembrane region" description="Helical" evidence="12">
    <location>
        <begin position="175"/>
        <end position="193"/>
    </location>
</feature>
<feature type="transmembrane region" description="Helical" evidence="12">
    <location>
        <begin position="362"/>
        <end position="381"/>
    </location>
</feature>
<feature type="transmembrane region" description="Helical" evidence="12">
    <location>
        <begin position="42"/>
        <end position="61"/>
    </location>
</feature>
<dbReference type="InterPro" id="IPR013928">
    <property type="entry name" value="Cation/H_antiporter_C"/>
</dbReference>
<keyword evidence="3" id="KW-0813">Transport</keyword>
<gene>
    <name evidence="15" type="ORF">KUCA_T00000124001</name>
</gene>
<dbReference type="InterPro" id="IPR038770">
    <property type="entry name" value="Na+/solute_symporter_sf"/>
</dbReference>
<dbReference type="STRING" id="1382522.W6MF28"/>
<feature type="domain" description="Cation/H+ exchanger transmembrane" evidence="13">
    <location>
        <begin position="27"/>
        <end position="437"/>
    </location>
</feature>
<evidence type="ECO:0008006" key="17">
    <source>
        <dbReference type="Google" id="ProtNLM"/>
    </source>
</evidence>
<evidence type="ECO:0000313" key="16">
    <source>
        <dbReference type="Proteomes" id="UP000019384"/>
    </source>
</evidence>
<sequence>MAVWEHLNVDKAHVAYACVGVFSTCFSLCSLFIKEKLYVGEATVASIFGLIVGPHCLNWFAPTTWGNSDYITLEISRMVLIIQIFAVAVELPKKYMLKHWVSVFVFLVPVMTVGWLMVGLFVWILIPGLNFSESLLVASCVTATDPVLAAAVVGKGKFAKRVPGHLRNILSAESGCNDGMAFPFIYLAMNLIIHSGHAGEIIKDWICVTILYECILGCVIGAFIGWVGRHAIRFAESKDLIDRESFLAFYVVLSFVCAGFGSILGVDDLLVSFAAGTAFAWDGWFAQKTEESHVSTVIDLLLNLAYFVYFGAIVPWEKYNDGSLGLDDWRLVLLAIVVIFLRRIPAVLALKPLTPDVKNWKEALFCGHFGPIGVGAVYAVILAKSELEDDETGKRGPLKTLPGIGTKYYQLLEVLWPIVSFLVIISIVVHGSSVAVLTLGRHLQSMTFTLTMTHTEGSHQGWVSRLPKLDSTGRSMSLHRIDTMATSEPTLQNSAENGLAGRLSSAPTIETSGVPARPAGGMRRRRKKRGLKHRGEKYAEHRERPVTESLDLRQLQRNRESAMDVQVPQIEVESPKSETFNKEESASASSETARPKIQYNEQDVEYDEDGDVRIPTMGYDEGNELVIEDQHGEIMSELSEDSERDESNSQPSSSRVNDLRKRESSPSIHSFASLEKHMTRLSRAPSHEEPKKREKLMGMKKLVSGKTKSGSQNKIDMTKPSTSTGKQTKYFGYRIDNQIIIEDGEGEIIRRYRINTHSGGDDSPMKPRPRSNSTGGLRNRALTFVGFRPKAEKDVEHAEATNNMFIPDASNQEGDGIPNDKELEKKLTGFLTVPESRQVSSEEESDSYEGTTDDDEDEDDDSSEEGGLAHRAVAGESEYERARRLAALDVSERLDDDEEDIPKSSRN</sequence>
<keyword evidence="9 12" id="KW-0472">Membrane</keyword>
<dbReference type="FunFam" id="1.20.1530.20:FF:000015">
    <property type="entry name" value="Na(+)/H(+) antiporter 2"/>
    <property type="match status" value="1"/>
</dbReference>
<dbReference type="RefSeq" id="XP_022456181.1">
    <property type="nucleotide sequence ID" value="XM_022604632.1"/>
</dbReference>
<dbReference type="HOGENOM" id="CLU_008635_0_1_1"/>
<feature type="transmembrane region" description="Helical" evidence="12">
    <location>
        <begin position="414"/>
        <end position="439"/>
    </location>
</feature>
<keyword evidence="16" id="KW-1185">Reference proteome</keyword>
<dbReference type="GO" id="GO:0042391">
    <property type="term" value="P:regulation of membrane potential"/>
    <property type="evidence" value="ECO:0007669"/>
    <property type="project" value="InterPro"/>
</dbReference>
<proteinExistence type="inferred from homology"/>
<feature type="transmembrane region" description="Helical" evidence="12">
    <location>
        <begin position="246"/>
        <end position="263"/>
    </location>
</feature>
<evidence type="ECO:0000256" key="1">
    <source>
        <dbReference type="ARBA" id="ARBA00004141"/>
    </source>
</evidence>
<feature type="compositionally biased region" description="Basic and acidic residues" evidence="11">
    <location>
        <begin position="536"/>
        <end position="546"/>
    </location>
</feature>
<dbReference type="GeneID" id="34517569"/>
<evidence type="ECO:0000256" key="8">
    <source>
        <dbReference type="ARBA" id="ARBA00023065"/>
    </source>
</evidence>
<evidence type="ECO:0000256" key="11">
    <source>
        <dbReference type="SAM" id="MobiDB-lite"/>
    </source>
</evidence>
<keyword evidence="10" id="KW-0739">Sodium transport</keyword>
<keyword evidence="5 12" id="KW-0812">Transmembrane</keyword>
<feature type="transmembrane region" description="Helical" evidence="12">
    <location>
        <begin position="297"/>
        <end position="316"/>
    </location>
</feature>
<comment type="similarity">
    <text evidence="2">Belongs to the fungal Na(+)/H(+) exchanger family.</text>
</comment>
<feature type="compositionally biased region" description="Basic residues" evidence="11">
    <location>
        <begin position="522"/>
        <end position="535"/>
    </location>
</feature>
<name>W6MF28_9ASCO</name>
<comment type="subcellular location">
    <subcellularLocation>
        <location evidence="1">Membrane</location>
        <topology evidence="1">Multi-pass membrane protein</topology>
    </subcellularLocation>
</comment>
<evidence type="ECO:0000256" key="9">
    <source>
        <dbReference type="ARBA" id="ARBA00023136"/>
    </source>
</evidence>
<reference evidence="15" key="1">
    <citation type="submission" date="2013-12" db="EMBL/GenBank/DDBJ databases">
        <authorList>
            <person name="Genoscope - CEA"/>
        </authorList>
    </citation>
    <scope>NUCLEOTIDE SEQUENCE</scope>
    <source>
        <strain evidence="15">CBS 1993</strain>
    </source>
</reference>
<dbReference type="Gene3D" id="1.20.1530.20">
    <property type="match status" value="1"/>
</dbReference>
<feature type="compositionally biased region" description="Polar residues" evidence="11">
    <location>
        <begin position="706"/>
        <end position="726"/>
    </location>
</feature>
<feature type="domain" description="Alkali metal cation/H+ antiporter Nha1 C-terminal" evidence="14">
    <location>
        <begin position="462"/>
        <end position="799"/>
    </location>
</feature>
<feature type="transmembrane region" description="Helical" evidence="12">
    <location>
        <begin position="73"/>
        <end position="91"/>
    </location>
</feature>
<evidence type="ECO:0000259" key="13">
    <source>
        <dbReference type="Pfam" id="PF00999"/>
    </source>
</evidence>
<evidence type="ECO:0000256" key="6">
    <source>
        <dbReference type="ARBA" id="ARBA00022989"/>
    </source>
</evidence>
<reference evidence="15" key="2">
    <citation type="submission" date="2014-02" db="EMBL/GenBank/DDBJ databases">
        <title>Complete DNA sequence of /Kuraishia capsulata/ illustrates novel genomic features among budding yeasts (/Saccharomycotina/).</title>
        <authorList>
            <person name="Morales L."/>
            <person name="Noel B."/>
            <person name="Porcel B."/>
            <person name="Marcet-Houben M."/>
            <person name="Hullo M-F."/>
            <person name="Sacerdot C."/>
            <person name="Tekaia F."/>
            <person name="Leh-Louis V."/>
            <person name="Despons L."/>
            <person name="Khanna V."/>
            <person name="Aury J-M."/>
            <person name="Barbe V."/>
            <person name="Couloux A."/>
            <person name="Labadie K."/>
            <person name="Pelletier E."/>
            <person name="Souciet J-L."/>
            <person name="Boekhout T."/>
            <person name="Gabaldon T."/>
            <person name="Wincker P."/>
            <person name="Dujon B."/>
        </authorList>
    </citation>
    <scope>NUCLEOTIDE SEQUENCE</scope>
    <source>
        <strain evidence="15">CBS 1993</strain>
    </source>
</reference>